<keyword evidence="6" id="KW-0677">Repeat</keyword>
<reference evidence="10" key="1">
    <citation type="submission" date="2019-11" db="EMBL/GenBank/DDBJ databases">
        <authorList>
            <person name="Liu Y."/>
            <person name="Hou J."/>
            <person name="Li T.-Q."/>
            <person name="Guan C.-H."/>
            <person name="Wu X."/>
            <person name="Wu H.-Z."/>
            <person name="Ling F."/>
            <person name="Zhang R."/>
            <person name="Shi X.-G."/>
            <person name="Ren J.-P."/>
            <person name="Chen E.-F."/>
            <person name="Sun J.-M."/>
        </authorList>
    </citation>
    <scope>NUCLEOTIDE SEQUENCE</scope>
    <source>
        <strain evidence="10">Adult_tree_wgs_1</strain>
        <tissue evidence="10">Leaves</tissue>
    </source>
</reference>
<keyword evidence="8 9" id="KW-0472">Membrane</keyword>
<evidence type="ECO:0000256" key="9">
    <source>
        <dbReference type="SAM" id="Phobius"/>
    </source>
</evidence>
<dbReference type="FunFam" id="1.20.1280.290:FF:000002">
    <property type="entry name" value="Bidirectional sugar transporter SWEET"/>
    <property type="match status" value="1"/>
</dbReference>
<feature type="transmembrane region" description="Helical" evidence="9">
    <location>
        <begin position="114"/>
        <end position="135"/>
    </location>
</feature>
<proteinExistence type="inferred from homology"/>
<dbReference type="GO" id="GO:0051260">
    <property type="term" value="P:protein homooligomerization"/>
    <property type="evidence" value="ECO:0007669"/>
    <property type="project" value="UniProtKB-ARBA"/>
</dbReference>
<keyword evidence="3" id="KW-0813">Transport</keyword>
<dbReference type="GO" id="GO:0051119">
    <property type="term" value="F:sugar transmembrane transporter activity"/>
    <property type="evidence" value="ECO:0007669"/>
    <property type="project" value="InterPro"/>
</dbReference>
<sequence length="227" mass="25469">MCGFRGTFMRVVKKKSTENYKAIPYITTLLSTSLWTFYGLLKPGGLLIVTVNAAGAVLQFVYVTLFLIYAPKDIKRMVVKTKSVEYMPFLLSFFLFLNGGVWSVYALLVKDYYVGVPNAIGFVLGSAQLILYTIYKNKSPSTKTNEEKEEGSTNLIKNAIEMQGHNEDDPKSINRSLHKGSSLPKSSVSLQFNVNKLARTLSLCSPYELRYGRDHNYDVENGRSSAQ</sequence>
<gene>
    <name evidence="10" type="ORF">RHSIM_Rhsim07G0192200</name>
</gene>
<dbReference type="EMBL" id="WJXA01000007">
    <property type="protein sequence ID" value="KAF7137169.1"/>
    <property type="molecule type" value="Genomic_DNA"/>
</dbReference>
<keyword evidence="7 9" id="KW-1133">Transmembrane helix</keyword>
<evidence type="ECO:0000256" key="3">
    <source>
        <dbReference type="ARBA" id="ARBA00022448"/>
    </source>
</evidence>
<organism evidence="10 11">
    <name type="scientific">Rhododendron simsii</name>
    <name type="common">Sims's rhododendron</name>
    <dbReference type="NCBI Taxonomy" id="118357"/>
    <lineage>
        <taxon>Eukaryota</taxon>
        <taxon>Viridiplantae</taxon>
        <taxon>Streptophyta</taxon>
        <taxon>Embryophyta</taxon>
        <taxon>Tracheophyta</taxon>
        <taxon>Spermatophyta</taxon>
        <taxon>Magnoliopsida</taxon>
        <taxon>eudicotyledons</taxon>
        <taxon>Gunneridae</taxon>
        <taxon>Pentapetalae</taxon>
        <taxon>asterids</taxon>
        <taxon>Ericales</taxon>
        <taxon>Ericaceae</taxon>
        <taxon>Ericoideae</taxon>
        <taxon>Rhodoreae</taxon>
        <taxon>Rhododendron</taxon>
    </lineage>
</organism>
<keyword evidence="11" id="KW-1185">Reference proteome</keyword>
<dbReference type="Gene3D" id="1.20.1280.290">
    <property type="match status" value="2"/>
</dbReference>
<comment type="subcellular location">
    <subcellularLocation>
        <location evidence="1">Endomembrane system</location>
        <topology evidence="1">Multi-pass membrane protein</topology>
    </subcellularLocation>
</comment>
<evidence type="ECO:0000256" key="5">
    <source>
        <dbReference type="ARBA" id="ARBA00022692"/>
    </source>
</evidence>
<dbReference type="OrthoDB" id="409725at2759"/>
<dbReference type="PANTHER" id="PTHR10791">
    <property type="entry name" value="RAG1-ACTIVATING PROTEIN 1"/>
    <property type="match status" value="1"/>
</dbReference>
<evidence type="ECO:0000313" key="11">
    <source>
        <dbReference type="Proteomes" id="UP000626092"/>
    </source>
</evidence>
<evidence type="ECO:0000256" key="4">
    <source>
        <dbReference type="ARBA" id="ARBA00022597"/>
    </source>
</evidence>
<accession>A0A834GNM0</accession>
<evidence type="ECO:0000256" key="7">
    <source>
        <dbReference type="ARBA" id="ARBA00022989"/>
    </source>
</evidence>
<comment type="similarity">
    <text evidence="2">Belongs to the SWEET sugar transporter family.</text>
</comment>
<name>A0A834GNM0_RHOSS</name>
<keyword evidence="4" id="KW-0762">Sugar transport</keyword>
<feature type="transmembrane region" description="Helical" evidence="9">
    <location>
        <begin position="89"/>
        <end position="108"/>
    </location>
</feature>
<dbReference type="Pfam" id="PF03083">
    <property type="entry name" value="MtN3_slv"/>
    <property type="match status" value="2"/>
</dbReference>
<comment type="caution">
    <text evidence="10">The sequence shown here is derived from an EMBL/GenBank/DDBJ whole genome shotgun (WGS) entry which is preliminary data.</text>
</comment>
<evidence type="ECO:0000256" key="8">
    <source>
        <dbReference type="ARBA" id="ARBA00023136"/>
    </source>
</evidence>
<evidence type="ECO:0000256" key="6">
    <source>
        <dbReference type="ARBA" id="ARBA00022737"/>
    </source>
</evidence>
<evidence type="ECO:0000256" key="2">
    <source>
        <dbReference type="ARBA" id="ARBA00007809"/>
    </source>
</evidence>
<dbReference type="PANTHER" id="PTHR10791:SF142">
    <property type="entry name" value="BIDIRECTIONAL SUGAR TRANSPORTER SWEET16"/>
    <property type="match status" value="1"/>
</dbReference>
<dbReference type="InterPro" id="IPR004316">
    <property type="entry name" value="SWEET_rpt"/>
</dbReference>
<feature type="transmembrane region" description="Helical" evidence="9">
    <location>
        <begin position="22"/>
        <end position="41"/>
    </location>
</feature>
<dbReference type="InterPro" id="IPR047664">
    <property type="entry name" value="SWEET"/>
</dbReference>
<keyword evidence="5 9" id="KW-0812">Transmembrane</keyword>
<evidence type="ECO:0000313" key="10">
    <source>
        <dbReference type="EMBL" id="KAF7137169.1"/>
    </source>
</evidence>
<evidence type="ECO:0008006" key="12">
    <source>
        <dbReference type="Google" id="ProtNLM"/>
    </source>
</evidence>
<dbReference type="AlphaFoldDB" id="A0A834GNM0"/>
<dbReference type="Proteomes" id="UP000626092">
    <property type="component" value="Unassembled WGS sequence"/>
</dbReference>
<evidence type="ECO:0000256" key="1">
    <source>
        <dbReference type="ARBA" id="ARBA00004127"/>
    </source>
</evidence>
<protein>
    <recommendedName>
        <fullName evidence="12">Bidirectional sugar transporter SWEET</fullName>
    </recommendedName>
</protein>
<dbReference type="GO" id="GO:0016020">
    <property type="term" value="C:membrane"/>
    <property type="evidence" value="ECO:0007669"/>
    <property type="project" value="InterPro"/>
</dbReference>
<dbReference type="GO" id="GO:0012505">
    <property type="term" value="C:endomembrane system"/>
    <property type="evidence" value="ECO:0007669"/>
    <property type="project" value="UniProtKB-SubCell"/>
</dbReference>
<feature type="transmembrane region" description="Helical" evidence="9">
    <location>
        <begin position="47"/>
        <end position="69"/>
    </location>
</feature>